<sequence length="815" mass="88557">MATTSTNKDMQSFAARLNTFTTFHQLSKRRASSQTGKKKNNTTTIEWPHERPNGGDLARAGFFYRPAQDSPDNVQCFLCAVKLDGWESDDDPIREHLAHSAHCNWALSLRAGFAAQQEQDATDDDAKLQQQEDPMCEQLIEARTGTFTSWPHEGKRGWKCKISKMVEAGWCFDPALNVAEEEEEGDGVTCFYCSLSLDGWEPKDDPMEEHRRRSPECAFFALVERFGSTKTVGKAKGRKGAAARASTASKTSRMSTQSAVSQEPGFADAATPDEEPAVDDSIITTASDATATSTTKGKKKAGRPKAAAKGAKGKKKADHVDSEIDVEPMYPDLSIHMQSQATQEEEVLGGSQAQQAEEPAPGKRGRKGTRQSKQQQVDSSVLDMASVDIPHQTKQKAIRGRKPKAQPEQTPEAEPEIDSSEVSAQLQEELERSMSFDIPAEAEAEATAQAAPAKAKRGVKRTSDGLKKQDDTGVSAVVEEFPVPPEPATNGKRGRKPSNQVTAVDSEAEAPSQAPLSIQENVQMLEAEAEAKPTKTKKAATTKGKGKARKASSTRSSRSSKATVTAEPEKPQDYVEDLERDEREIEAELERIAAEQAVQAEQERIAEFEPSPSQKQVQVLDEEMQVDKSKKLVEEVAGSPPQLPPLLERVTSEKQKENATPSPSGSDKENQPSSITAASSKEQPNAPVPTFSPTKTTRIPLAPGTPNRRLLSPCKQLSPSKHISHLRSTTPWHPVDLDTVLLPSPQPTPGTLANRLAGAAGALTSPEKGLTVEAWVKRQAEKAEEELRRRCEEMVGAFEREGVRALGVLDGVVVG</sequence>
<evidence type="ECO:0000313" key="2">
    <source>
        <dbReference type="Proteomes" id="UP001281147"/>
    </source>
</evidence>
<keyword evidence="2" id="KW-1185">Reference proteome</keyword>
<protein>
    <submittedName>
        <fullName evidence="1">Uncharacterized protein</fullName>
    </submittedName>
</protein>
<accession>A0ACC3N1F8</accession>
<evidence type="ECO:0000313" key="1">
    <source>
        <dbReference type="EMBL" id="KAK3706603.1"/>
    </source>
</evidence>
<dbReference type="Proteomes" id="UP001281147">
    <property type="component" value="Unassembled WGS sequence"/>
</dbReference>
<reference evidence="1" key="1">
    <citation type="submission" date="2023-07" db="EMBL/GenBank/DDBJ databases">
        <title>Black Yeasts Isolated from many extreme environments.</title>
        <authorList>
            <person name="Coleine C."/>
            <person name="Stajich J.E."/>
            <person name="Selbmann L."/>
        </authorList>
    </citation>
    <scope>NUCLEOTIDE SEQUENCE</scope>
    <source>
        <strain evidence="1">CCFEE 5714</strain>
    </source>
</reference>
<proteinExistence type="predicted"/>
<organism evidence="1 2">
    <name type="scientific">Vermiconidia calcicola</name>
    <dbReference type="NCBI Taxonomy" id="1690605"/>
    <lineage>
        <taxon>Eukaryota</taxon>
        <taxon>Fungi</taxon>
        <taxon>Dikarya</taxon>
        <taxon>Ascomycota</taxon>
        <taxon>Pezizomycotina</taxon>
        <taxon>Dothideomycetes</taxon>
        <taxon>Dothideomycetidae</taxon>
        <taxon>Mycosphaerellales</taxon>
        <taxon>Extremaceae</taxon>
        <taxon>Vermiconidia</taxon>
    </lineage>
</organism>
<name>A0ACC3N1F8_9PEZI</name>
<comment type="caution">
    <text evidence="1">The sequence shown here is derived from an EMBL/GenBank/DDBJ whole genome shotgun (WGS) entry which is preliminary data.</text>
</comment>
<dbReference type="EMBL" id="JAUTXU010000118">
    <property type="protein sequence ID" value="KAK3706603.1"/>
    <property type="molecule type" value="Genomic_DNA"/>
</dbReference>
<gene>
    <name evidence="1" type="ORF">LTR37_012612</name>
</gene>